<dbReference type="EMBL" id="CP012801">
    <property type="protein sequence ID" value="ALJ62711.1"/>
    <property type="molecule type" value="Genomic_DNA"/>
</dbReference>
<reference evidence="1 2" key="1">
    <citation type="journal article" date="2015" name="Science">
        <title>Genetic determinants of in vivo fitness and diet responsiveness in multiple human gut Bacteroides.</title>
        <authorList>
            <person name="Wu M."/>
            <person name="McNulty N.P."/>
            <person name="Rodionov D.A."/>
            <person name="Khoroshkin M.S."/>
            <person name="Griffin N.W."/>
            <person name="Cheng J."/>
            <person name="Latreille P."/>
            <person name="Kerstetter R.A."/>
            <person name="Terrapon N."/>
            <person name="Henrissat B."/>
            <person name="Osterman A.L."/>
            <person name="Gordon J.I."/>
        </authorList>
    </citation>
    <scope>NUCLEOTIDE SEQUENCE [LARGE SCALE GENOMIC DNA]</scope>
    <source>
        <strain evidence="1 2">WH2</strain>
    </source>
</reference>
<protein>
    <recommendedName>
        <fullName evidence="3">6-bladed beta-propeller</fullName>
    </recommendedName>
</protein>
<gene>
    <name evidence="1" type="ORF">BcellWH2_05513</name>
</gene>
<accession>A0A0P0GN61</accession>
<dbReference type="RefSeq" id="WP_029428041.1">
    <property type="nucleotide sequence ID" value="NZ_CP012801.1"/>
</dbReference>
<dbReference type="KEGG" id="bcel:BcellWH2_05513"/>
<evidence type="ECO:0000313" key="1">
    <source>
        <dbReference type="EMBL" id="ALJ62711.1"/>
    </source>
</evidence>
<organism evidence="1 2">
    <name type="scientific">Bacteroides cellulosilyticus</name>
    <dbReference type="NCBI Taxonomy" id="246787"/>
    <lineage>
        <taxon>Bacteria</taxon>
        <taxon>Pseudomonadati</taxon>
        <taxon>Bacteroidota</taxon>
        <taxon>Bacteroidia</taxon>
        <taxon>Bacteroidales</taxon>
        <taxon>Bacteroidaceae</taxon>
        <taxon>Bacteroides</taxon>
    </lineage>
</organism>
<evidence type="ECO:0008006" key="3">
    <source>
        <dbReference type="Google" id="ProtNLM"/>
    </source>
</evidence>
<proteinExistence type="predicted"/>
<dbReference type="Proteomes" id="UP000061809">
    <property type="component" value="Chromosome"/>
</dbReference>
<sequence>MRHSCISFLSISLFLLTACSGEKGSHEQVSTVSIDKGVEHFDADYTSVQYQSLFKNPKTIRLETNDKCLLSANAYLLNVTPKYIVIGDKTSFYFFNAENGSFLSVMDRKGNGPEEYADIFSRFFDEEKELIYVATPNKTKLYKPDGTFVSEYPKDSISNFIGVSNGYWGTYKREYQKSHLVAFFDKDWNMKQSFFPFDAESVTGFSGGYIVPRFRAGNDQVCIVINDTLYASRKEKLIPAIAINQGKLKMPTDLNGDLERMLTEGKYCIKAENALLVNDLLFYDFFWNESRHYTLWDTNSGELLTHSEKGYAMPYNEKAIVNTPVSLIRNNKAYTLLSADKLAQYGLASEEDDSNPTLLCVDLEN</sequence>
<dbReference type="AlphaFoldDB" id="A0A0P0GN61"/>
<dbReference type="Pfam" id="PF17170">
    <property type="entry name" value="DUF5128"/>
    <property type="match status" value="1"/>
</dbReference>
<dbReference type="PROSITE" id="PS51257">
    <property type="entry name" value="PROKAR_LIPOPROTEIN"/>
    <property type="match status" value="1"/>
</dbReference>
<name>A0A0P0GN61_9BACE</name>
<dbReference type="PATRIC" id="fig|246787.4.peg.5689"/>
<evidence type="ECO:0000313" key="2">
    <source>
        <dbReference type="Proteomes" id="UP000061809"/>
    </source>
</evidence>